<dbReference type="SUPFAM" id="SSF81383">
    <property type="entry name" value="F-box domain"/>
    <property type="match status" value="1"/>
</dbReference>
<dbReference type="PROSITE" id="PS50181">
    <property type="entry name" value="FBOX"/>
    <property type="match status" value="1"/>
</dbReference>
<evidence type="ECO:0000313" key="3">
    <source>
        <dbReference type="EMBL" id="KAH9322989.1"/>
    </source>
</evidence>
<gene>
    <name evidence="3" type="ORF">KI387_017628</name>
</gene>
<dbReference type="SUPFAM" id="SSF50965">
    <property type="entry name" value="Galactose oxidase, central domain"/>
    <property type="match status" value="1"/>
</dbReference>
<feature type="compositionally biased region" description="Basic and acidic residues" evidence="1">
    <location>
        <begin position="144"/>
        <end position="158"/>
    </location>
</feature>
<dbReference type="PANTHER" id="PTHR31672">
    <property type="entry name" value="BNACNNG10540D PROTEIN"/>
    <property type="match status" value="1"/>
</dbReference>
<proteinExistence type="predicted"/>
<dbReference type="InterPro" id="IPR011043">
    <property type="entry name" value="Gal_Oxase/kelch_b-propeller"/>
</dbReference>
<feature type="domain" description="F-box" evidence="2">
    <location>
        <begin position="189"/>
        <end position="238"/>
    </location>
</feature>
<feature type="compositionally biased region" description="Acidic residues" evidence="1">
    <location>
        <begin position="134"/>
        <end position="143"/>
    </location>
</feature>
<name>A0AA38GG40_TAXCH</name>
<dbReference type="CDD" id="cd22157">
    <property type="entry name" value="F-box_AtFBW1-like"/>
    <property type="match status" value="1"/>
</dbReference>
<evidence type="ECO:0000259" key="2">
    <source>
        <dbReference type="PROSITE" id="PS50181"/>
    </source>
</evidence>
<keyword evidence="4" id="KW-1185">Reference proteome</keyword>
<dbReference type="AlphaFoldDB" id="A0AA38GG40"/>
<comment type="caution">
    <text evidence="3">The sequence shown here is derived from an EMBL/GenBank/DDBJ whole genome shotgun (WGS) entry which is preliminary data.</text>
</comment>
<dbReference type="InterPro" id="IPR050796">
    <property type="entry name" value="SCF_F-box_component"/>
</dbReference>
<dbReference type="SMART" id="SM00256">
    <property type="entry name" value="FBOX"/>
    <property type="match status" value="1"/>
</dbReference>
<dbReference type="Proteomes" id="UP000824469">
    <property type="component" value="Unassembled WGS sequence"/>
</dbReference>
<dbReference type="Pfam" id="PF00646">
    <property type="entry name" value="F-box"/>
    <property type="match status" value="1"/>
</dbReference>
<feature type="non-terminal residue" evidence="3">
    <location>
        <position position="1"/>
    </location>
</feature>
<organism evidence="3 4">
    <name type="scientific">Taxus chinensis</name>
    <name type="common">Chinese yew</name>
    <name type="synonym">Taxus wallichiana var. chinensis</name>
    <dbReference type="NCBI Taxonomy" id="29808"/>
    <lineage>
        <taxon>Eukaryota</taxon>
        <taxon>Viridiplantae</taxon>
        <taxon>Streptophyta</taxon>
        <taxon>Embryophyta</taxon>
        <taxon>Tracheophyta</taxon>
        <taxon>Spermatophyta</taxon>
        <taxon>Pinopsida</taxon>
        <taxon>Pinidae</taxon>
        <taxon>Conifers II</taxon>
        <taxon>Cupressales</taxon>
        <taxon>Taxaceae</taxon>
        <taxon>Taxus</taxon>
    </lineage>
</organism>
<evidence type="ECO:0000313" key="4">
    <source>
        <dbReference type="Proteomes" id="UP000824469"/>
    </source>
</evidence>
<protein>
    <recommendedName>
        <fullName evidence="2">F-box domain-containing protein</fullName>
    </recommendedName>
</protein>
<sequence length="554" mass="62428">MGEMAHVKAGLEVGGSTFSSMSPRVGLLPDDMGCNEKTFCVANLWISLELRPFSFVLGNNARFFVFPNEELEPTSNNILVTLPPMGGDLKTSELDFENVAMVVVGVGVTSSPTSPNHSKGQITNKKEPLSAPSDLEDSSDDDVAYERTKDEDGSSYESKDSTNLYVLLSHVLTKILLDREEDKMEGEGAWLHDDLPEDLILRILALLPIRSQVKMRSVCKRWNHLLRTRQFQELYKTIPPSSCSTTAFCIQEGGRQLWVIMPELNTDAAYKLPSMPMVMAKAPDEHTIPSRIGLAANSICGSWLNKKDVDYTVFFLCNPATASWRILPRPSHKFVNDMKYSLFYAIGFPASSNGCTLVVGKCIDSISTDRTEITIEVYDSECNTWADPIYLSFDAEDDIFPVGRGFYSEGRFYWQNDGKGGQVWEFSVGEPHLKKLPLPVNNLQQTGNYHNRYSHHINSLWPWKLSGTDDKLVLANVLLHSIWMLNKETRGEDGMNRIINKWIQLPIELPHPTYNVAVNRNGQILVVGKSIWIYNQEGERVKTIEVSEIELKYE</sequence>
<evidence type="ECO:0000256" key="1">
    <source>
        <dbReference type="SAM" id="MobiDB-lite"/>
    </source>
</evidence>
<dbReference type="InterPro" id="IPR036047">
    <property type="entry name" value="F-box-like_dom_sf"/>
</dbReference>
<dbReference type="InterPro" id="IPR001810">
    <property type="entry name" value="F-box_dom"/>
</dbReference>
<accession>A0AA38GG40</accession>
<dbReference type="Gene3D" id="1.20.1280.50">
    <property type="match status" value="1"/>
</dbReference>
<feature type="region of interest" description="Disordered" evidence="1">
    <location>
        <begin position="110"/>
        <end position="158"/>
    </location>
</feature>
<dbReference type="EMBL" id="JAHRHJ020000003">
    <property type="protein sequence ID" value="KAH9322989.1"/>
    <property type="molecule type" value="Genomic_DNA"/>
</dbReference>
<reference evidence="3 4" key="1">
    <citation type="journal article" date="2021" name="Nat. Plants">
        <title>The Taxus genome provides insights into paclitaxel biosynthesis.</title>
        <authorList>
            <person name="Xiong X."/>
            <person name="Gou J."/>
            <person name="Liao Q."/>
            <person name="Li Y."/>
            <person name="Zhou Q."/>
            <person name="Bi G."/>
            <person name="Li C."/>
            <person name="Du R."/>
            <person name="Wang X."/>
            <person name="Sun T."/>
            <person name="Guo L."/>
            <person name="Liang H."/>
            <person name="Lu P."/>
            <person name="Wu Y."/>
            <person name="Zhang Z."/>
            <person name="Ro D.K."/>
            <person name="Shang Y."/>
            <person name="Huang S."/>
            <person name="Yan J."/>
        </authorList>
    </citation>
    <scope>NUCLEOTIDE SEQUENCE [LARGE SCALE GENOMIC DNA]</scope>
    <source>
        <strain evidence="3">Ta-2019</strain>
    </source>
</reference>